<gene>
    <name evidence="1" type="ORF">BAZO_10807</name>
</gene>
<organism evidence="1 2">
    <name type="scientific">Schinkia azotoformans LMG 9581</name>
    <dbReference type="NCBI Taxonomy" id="1131731"/>
    <lineage>
        <taxon>Bacteria</taxon>
        <taxon>Bacillati</taxon>
        <taxon>Bacillota</taxon>
        <taxon>Bacilli</taxon>
        <taxon>Bacillales</taxon>
        <taxon>Bacillaceae</taxon>
        <taxon>Calidifontibacillus/Schinkia group</taxon>
        <taxon>Schinkia</taxon>
    </lineage>
</organism>
<dbReference type="Pfam" id="PF10752">
    <property type="entry name" value="DUF2533"/>
    <property type="match status" value="1"/>
</dbReference>
<name>K6DFN6_SCHAZ</name>
<evidence type="ECO:0000313" key="2">
    <source>
        <dbReference type="Proteomes" id="UP000006315"/>
    </source>
</evidence>
<dbReference type="Proteomes" id="UP000006315">
    <property type="component" value="Unassembled WGS sequence"/>
</dbReference>
<dbReference type="PATRIC" id="fig|1131731.3.peg.2245"/>
<proteinExistence type="predicted"/>
<evidence type="ECO:0008006" key="3">
    <source>
        <dbReference type="Google" id="ProtNLM"/>
    </source>
</evidence>
<comment type="caution">
    <text evidence="1">The sequence shown here is derived from an EMBL/GenBank/DDBJ whole genome shotgun (WGS) entry which is preliminary data.</text>
</comment>
<sequence length="89" mass="10250">MSVHHAISDHSEKQHYIVKRFTELDQQREAYIEEAVELCKKGEAFSTDKINAVTKEMNELGKKGIVTSLPVRKQVTVEMVKEYVEKISN</sequence>
<dbReference type="EMBL" id="AJLR01000069">
    <property type="protein sequence ID" value="EKN66888.1"/>
    <property type="molecule type" value="Genomic_DNA"/>
</dbReference>
<dbReference type="RefSeq" id="WP_003331478.1">
    <property type="nucleotide sequence ID" value="NZ_AJLR01000069.1"/>
</dbReference>
<reference evidence="1 2" key="1">
    <citation type="journal article" date="2012" name="Front. Microbiol.">
        <title>Redundancy and modularity in membrane-associated dissimilatory nitrate reduction in Bacillus.</title>
        <authorList>
            <person name="Heylen K."/>
            <person name="Keltjens J."/>
        </authorList>
    </citation>
    <scope>NUCLEOTIDE SEQUENCE [LARGE SCALE GENOMIC DNA]</scope>
    <source>
        <strain evidence="1 2">LMG 9581</strain>
    </source>
</reference>
<dbReference type="GeneID" id="89469533"/>
<dbReference type="STRING" id="1131731.BAZO_10807"/>
<dbReference type="InterPro" id="IPR019688">
    <property type="entry name" value="DUF2533"/>
</dbReference>
<dbReference type="AlphaFoldDB" id="K6DFN6"/>
<protein>
    <recommendedName>
        <fullName evidence="3">DUF2533 domain-containing protein</fullName>
    </recommendedName>
</protein>
<keyword evidence="2" id="KW-1185">Reference proteome</keyword>
<accession>K6DFN6</accession>
<evidence type="ECO:0000313" key="1">
    <source>
        <dbReference type="EMBL" id="EKN66888.1"/>
    </source>
</evidence>